<protein>
    <submittedName>
        <fullName evidence="1">Uncharacterized protein</fullName>
    </submittedName>
</protein>
<reference evidence="1 2" key="1">
    <citation type="submission" date="2016-03" db="EMBL/GenBank/DDBJ databases">
        <title>Cyphomyrmex costatus WGS genome.</title>
        <authorList>
            <person name="Nygaard S."/>
            <person name="Hu H."/>
            <person name="Boomsma J."/>
            <person name="Zhang G."/>
        </authorList>
    </citation>
    <scope>NUCLEOTIDE SEQUENCE [LARGE SCALE GENOMIC DNA]</scope>
    <source>
        <strain evidence="1">MS0001</strain>
        <tissue evidence="1">Whole body</tissue>
    </source>
</reference>
<evidence type="ECO:0000313" key="1">
    <source>
        <dbReference type="EMBL" id="KYM95489.1"/>
    </source>
</evidence>
<accession>A0A195C3P9</accession>
<dbReference type="EMBL" id="KQ978292">
    <property type="protein sequence ID" value="KYM95489.1"/>
    <property type="molecule type" value="Genomic_DNA"/>
</dbReference>
<evidence type="ECO:0000313" key="2">
    <source>
        <dbReference type="Proteomes" id="UP000078542"/>
    </source>
</evidence>
<dbReference type="Proteomes" id="UP000078542">
    <property type="component" value="Unassembled WGS sequence"/>
</dbReference>
<gene>
    <name evidence="1" type="ORF">ALC62_13918</name>
</gene>
<sequence length="108" mass="12452">MQAVYIINVTRFPLIITIEIEANLYKLAHTTSMLTANWRAIIFANLRFTICADVHVSGCQHPLTAQSIISYNICHAMGNLRYSVVKLFPNHVFAHIHRFKWLLDEIIN</sequence>
<proteinExistence type="predicted"/>
<organism evidence="1 2">
    <name type="scientific">Cyphomyrmex costatus</name>
    <dbReference type="NCBI Taxonomy" id="456900"/>
    <lineage>
        <taxon>Eukaryota</taxon>
        <taxon>Metazoa</taxon>
        <taxon>Ecdysozoa</taxon>
        <taxon>Arthropoda</taxon>
        <taxon>Hexapoda</taxon>
        <taxon>Insecta</taxon>
        <taxon>Pterygota</taxon>
        <taxon>Neoptera</taxon>
        <taxon>Endopterygota</taxon>
        <taxon>Hymenoptera</taxon>
        <taxon>Apocrita</taxon>
        <taxon>Aculeata</taxon>
        <taxon>Formicoidea</taxon>
        <taxon>Formicidae</taxon>
        <taxon>Myrmicinae</taxon>
        <taxon>Cyphomyrmex</taxon>
    </lineage>
</organism>
<keyword evidence="2" id="KW-1185">Reference proteome</keyword>
<dbReference type="AlphaFoldDB" id="A0A195C3P9"/>
<name>A0A195C3P9_9HYME</name>